<feature type="transmembrane region" description="Helical" evidence="9">
    <location>
        <begin position="261"/>
        <end position="284"/>
    </location>
</feature>
<sequence length="365" mass="43677">MDLVQSNFQLKQRDSQVEHDALYRMDSFLHHFHTLAASQFKEIHFEYINSICWLKGTYYLPTDEITIPDRSKPRINRISYYQWTPLILCGMAVFFVLPHHIWRALSHRNGLDIGNLNKLLNNDHIDESKIEKIKKLIRAKLDLRYQLRKQRCTYRSVSMFFWLHPLTYFYFTTKLLYVANTLLQLMFLNAFLSLHRDDLGLKTLVNIFQDGENRFESPQFPRVTMCDFMIRELGSNNHWYPSQCNLPINLYNEAIFLGIRLWLIALTILNMFWIVLWLVSLSFYNRKNSMKKYLQLYQNYESKTSMRQSKRIELEKGFIEYINLDGFLVLRLIGHNTDEFVLIEIIGYLYQNYLGNSDHSEQSNV</sequence>
<accession>A0A816UFE2</accession>
<evidence type="ECO:0000313" key="10">
    <source>
        <dbReference type="EMBL" id="CAF2107490.1"/>
    </source>
</evidence>
<dbReference type="PROSITE" id="PS51013">
    <property type="entry name" value="PANNEXIN"/>
    <property type="match status" value="1"/>
</dbReference>
<dbReference type="InterPro" id="IPR000990">
    <property type="entry name" value="Innexin"/>
</dbReference>
<comment type="similarity">
    <text evidence="9">Belongs to the pannexin family.</text>
</comment>
<keyword evidence="6 9" id="KW-0406">Ion transport</keyword>
<evidence type="ECO:0000256" key="1">
    <source>
        <dbReference type="ARBA" id="ARBA00004651"/>
    </source>
</evidence>
<comment type="subcellular location">
    <subcellularLocation>
        <location evidence="1 9">Cell membrane</location>
        <topology evidence="1 9">Multi-pass membrane protein</topology>
    </subcellularLocation>
</comment>
<protein>
    <recommendedName>
        <fullName evidence="9">Innexin</fullName>
    </recommendedName>
</protein>
<evidence type="ECO:0000256" key="2">
    <source>
        <dbReference type="ARBA" id="ARBA00022448"/>
    </source>
</evidence>
<reference evidence="10" key="1">
    <citation type="submission" date="2021-02" db="EMBL/GenBank/DDBJ databases">
        <authorList>
            <person name="Nowell W R."/>
        </authorList>
    </citation>
    <scope>NUCLEOTIDE SEQUENCE</scope>
</reference>
<evidence type="ECO:0000256" key="6">
    <source>
        <dbReference type="ARBA" id="ARBA00023065"/>
    </source>
</evidence>
<comment type="caution">
    <text evidence="9">Lacks conserved residue(s) required for the propagation of feature annotation.</text>
</comment>
<keyword evidence="2 9" id="KW-0813">Transport</keyword>
<comment type="function">
    <text evidence="9">Structural component of the gap junctions.</text>
</comment>
<evidence type="ECO:0000313" key="11">
    <source>
        <dbReference type="Proteomes" id="UP000663887"/>
    </source>
</evidence>
<evidence type="ECO:0000256" key="9">
    <source>
        <dbReference type="RuleBase" id="RU010713"/>
    </source>
</evidence>
<evidence type="ECO:0000256" key="3">
    <source>
        <dbReference type="ARBA" id="ARBA00022475"/>
    </source>
</evidence>
<keyword evidence="5 9" id="KW-1133">Transmembrane helix</keyword>
<dbReference type="PANTHER" id="PTHR11893:SF36">
    <property type="entry name" value="INNEXIN-5"/>
    <property type="match status" value="1"/>
</dbReference>
<keyword evidence="3" id="KW-1003">Cell membrane</keyword>
<dbReference type="PRINTS" id="PR01262">
    <property type="entry name" value="INNEXIN"/>
</dbReference>
<keyword evidence="4 9" id="KW-0812">Transmembrane</keyword>
<gene>
    <name evidence="9" type="primary">inx</name>
    <name evidence="10" type="ORF">XDN619_LOCUS20066</name>
</gene>
<dbReference type="AlphaFoldDB" id="A0A816UFE2"/>
<dbReference type="GO" id="GO:0005921">
    <property type="term" value="C:gap junction"/>
    <property type="evidence" value="ECO:0007669"/>
    <property type="project" value="UniProtKB-UniRule"/>
</dbReference>
<evidence type="ECO:0000256" key="8">
    <source>
        <dbReference type="ARBA" id="ARBA00023303"/>
    </source>
</evidence>
<organism evidence="10 11">
    <name type="scientific">Rotaria magnacalcarata</name>
    <dbReference type="NCBI Taxonomy" id="392030"/>
    <lineage>
        <taxon>Eukaryota</taxon>
        <taxon>Metazoa</taxon>
        <taxon>Spiralia</taxon>
        <taxon>Gnathifera</taxon>
        <taxon>Rotifera</taxon>
        <taxon>Eurotatoria</taxon>
        <taxon>Bdelloidea</taxon>
        <taxon>Philodinida</taxon>
        <taxon>Philodinidae</taxon>
        <taxon>Rotaria</taxon>
    </lineage>
</organism>
<comment type="caution">
    <text evidence="10">The sequence shown here is derived from an EMBL/GenBank/DDBJ whole genome shotgun (WGS) entry which is preliminary data.</text>
</comment>
<evidence type="ECO:0000256" key="7">
    <source>
        <dbReference type="ARBA" id="ARBA00023136"/>
    </source>
</evidence>
<dbReference type="Proteomes" id="UP000663887">
    <property type="component" value="Unassembled WGS sequence"/>
</dbReference>
<dbReference type="EMBL" id="CAJNRG010008822">
    <property type="protein sequence ID" value="CAF2107490.1"/>
    <property type="molecule type" value="Genomic_DNA"/>
</dbReference>
<dbReference type="GO" id="GO:0005243">
    <property type="term" value="F:gap junction channel activity"/>
    <property type="evidence" value="ECO:0007669"/>
    <property type="project" value="TreeGrafter"/>
</dbReference>
<dbReference type="Pfam" id="PF00876">
    <property type="entry name" value="Innexin"/>
    <property type="match status" value="1"/>
</dbReference>
<evidence type="ECO:0000256" key="5">
    <source>
        <dbReference type="ARBA" id="ARBA00022989"/>
    </source>
</evidence>
<feature type="transmembrane region" description="Helical" evidence="9">
    <location>
        <begin position="152"/>
        <end position="171"/>
    </location>
</feature>
<feature type="transmembrane region" description="Helical" evidence="9">
    <location>
        <begin position="80"/>
        <end position="98"/>
    </location>
</feature>
<keyword evidence="7 9" id="KW-0472">Membrane</keyword>
<keyword evidence="8 9" id="KW-0407">Ion channel</keyword>
<proteinExistence type="inferred from homology"/>
<dbReference type="GO" id="GO:0034220">
    <property type="term" value="P:monoatomic ion transmembrane transport"/>
    <property type="evidence" value="ECO:0007669"/>
    <property type="project" value="UniProtKB-KW"/>
</dbReference>
<dbReference type="GO" id="GO:0005886">
    <property type="term" value="C:plasma membrane"/>
    <property type="evidence" value="ECO:0007669"/>
    <property type="project" value="UniProtKB-SubCell"/>
</dbReference>
<name>A0A816UFE2_9BILA</name>
<evidence type="ECO:0000256" key="4">
    <source>
        <dbReference type="ARBA" id="ARBA00022692"/>
    </source>
</evidence>
<dbReference type="PANTHER" id="PTHR11893">
    <property type="entry name" value="INNEXIN"/>
    <property type="match status" value="1"/>
</dbReference>